<comment type="pathway">
    <text evidence="1 6">Carbohydrate degradation; pentose phosphate pathway; D-ribulose 5-phosphate from D-glucose 6-phosphate (oxidative stage): step 1/3.</text>
</comment>
<sequence>MKNLLPTVFVIFGATGDLMQRKLAPALFHLYKEKQLPELFQVVGFSRQELSNEEFQAWIAKTVGGNGEFSKFFVYQQGLFEEKQGYEKLSTFLGMKDGEWQVCSNKLFYIAASPQYYKILFEKLAESGLTKPCSPKEGWTRVIVEKPFGKDLETAEELDRMLGKLFKEEQIYRIDHYLGKDTVQNILAFRFSNAFLQDSWNNKGIESITIKLLEKGSIGERGMFYDGIGALRDVGQNHLLQLLALFTMESPASFEGDAIRKARGNILRSLRILKGKDVEENTVRAQYEGYTSEKNVRPDSTTETYFKIQAFLEASQWKGVPITLESGKAMTEDRVEVHVVFKHPTPCLCPQEPGKHYKNILHYFIQPKEGITLSLWARKPGHGMEIEERALSFDYREAFQEEEFADAYERLLLNCIQGDQTQFVSTEEIMAEWKFVDPILRSWQENKVSLKMYKPGTTPA</sequence>
<evidence type="ECO:0000256" key="1">
    <source>
        <dbReference type="ARBA" id="ARBA00004937"/>
    </source>
</evidence>
<dbReference type="Pfam" id="PF02781">
    <property type="entry name" value="G6PD_C"/>
    <property type="match status" value="1"/>
</dbReference>
<evidence type="ECO:0000259" key="8">
    <source>
        <dbReference type="Pfam" id="PF02781"/>
    </source>
</evidence>
<dbReference type="Gene3D" id="3.30.360.10">
    <property type="entry name" value="Dihydrodipicolinate Reductase, domain 2"/>
    <property type="match status" value="1"/>
</dbReference>
<dbReference type="InterPro" id="IPR022674">
    <property type="entry name" value="G6P_DH_NAD-bd"/>
</dbReference>
<dbReference type="SUPFAM" id="SSF55347">
    <property type="entry name" value="Glyceraldehyde-3-phosphate dehydrogenase-like, C-terminal domain"/>
    <property type="match status" value="1"/>
</dbReference>
<dbReference type="Pfam" id="PF00479">
    <property type="entry name" value="G6PD_N"/>
    <property type="match status" value="1"/>
</dbReference>
<evidence type="ECO:0000256" key="6">
    <source>
        <dbReference type="HAMAP-Rule" id="MF_00966"/>
    </source>
</evidence>
<comment type="caution">
    <text evidence="9">The sequence shown here is derived from an EMBL/GenBank/DDBJ whole genome shotgun (WGS) entry which is preliminary data.</text>
</comment>
<comment type="catalytic activity">
    <reaction evidence="6">
        <text>D-glucose 6-phosphate + NADP(+) = 6-phospho-D-glucono-1,5-lactone + NADPH + H(+)</text>
        <dbReference type="Rhea" id="RHEA:15841"/>
        <dbReference type="ChEBI" id="CHEBI:15378"/>
        <dbReference type="ChEBI" id="CHEBI:57783"/>
        <dbReference type="ChEBI" id="CHEBI:57955"/>
        <dbReference type="ChEBI" id="CHEBI:58349"/>
        <dbReference type="ChEBI" id="CHEBI:61548"/>
        <dbReference type="EC" id="1.1.1.49"/>
    </reaction>
</comment>
<dbReference type="PANTHER" id="PTHR23429:SF0">
    <property type="entry name" value="GLUCOSE-6-PHOSPHATE 1-DEHYDROGENASE"/>
    <property type="match status" value="1"/>
</dbReference>
<protein>
    <recommendedName>
        <fullName evidence="6">Glucose-6-phosphate 1-dehydrogenase</fullName>
        <shortName evidence="6">G6PD</shortName>
        <ecNumber evidence="6">1.1.1.49</ecNumber>
    </recommendedName>
</protein>
<evidence type="ECO:0000256" key="3">
    <source>
        <dbReference type="ARBA" id="ARBA00022857"/>
    </source>
</evidence>
<feature type="binding site" evidence="6">
    <location>
        <position position="47"/>
    </location>
    <ligand>
        <name>NADP(+)</name>
        <dbReference type="ChEBI" id="CHEBI:58349"/>
    </ligand>
</feature>
<feature type="binding site" evidence="6">
    <location>
        <position position="146"/>
    </location>
    <ligand>
        <name>NADP(+)</name>
        <dbReference type="ChEBI" id="CHEBI:58349"/>
    </ligand>
</feature>
<evidence type="ECO:0000256" key="5">
    <source>
        <dbReference type="ARBA" id="ARBA00023277"/>
    </source>
</evidence>
<feature type="binding site" evidence="6">
    <location>
        <position position="180"/>
    </location>
    <ligand>
        <name>substrate</name>
    </ligand>
</feature>
<dbReference type="AlphaFoldDB" id="A0A1G2RIZ6"/>
<proteinExistence type="inferred from homology"/>
<keyword evidence="2 6" id="KW-0313">Glucose metabolism</keyword>
<dbReference type="Gene3D" id="3.40.50.720">
    <property type="entry name" value="NAD(P)-binding Rossmann-like Domain"/>
    <property type="match status" value="1"/>
</dbReference>
<dbReference type="SUPFAM" id="SSF51735">
    <property type="entry name" value="NAD(P)-binding Rossmann-fold domains"/>
    <property type="match status" value="1"/>
</dbReference>
<dbReference type="GO" id="GO:0050661">
    <property type="term" value="F:NADP binding"/>
    <property type="evidence" value="ECO:0007669"/>
    <property type="project" value="UniProtKB-UniRule"/>
</dbReference>
<dbReference type="PRINTS" id="PR00079">
    <property type="entry name" value="G6PDHDRGNASE"/>
</dbReference>
<dbReference type="InterPro" id="IPR001282">
    <property type="entry name" value="G6P_DH"/>
</dbReference>
<evidence type="ECO:0000313" key="9">
    <source>
        <dbReference type="EMBL" id="OHA72816.1"/>
    </source>
</evidence>
<evidence type="ECO:0000313" key="10">
    <source>
        <dbReference type="Proteomes" id="UP000176917"/>
    </source>
</evidence>
<dbReference type="GO" id="GO:0004345">
    <property type="term" value="F:glucose-6-phosphate dehydrogenase activity"/>
    <property type="evidence" value="ECO:0007669"/>
    <property type="project" value="UniProtKB-UniRule"/>
</dbReference>
<dbReference type="GO" id="GO:0006006">
    <property type="term" value="P:glucose metabolic process"/>
    <property type="evidence" value="ECO:0007669"/>
    <property type="project" value="UniProtKB-KW"/>
</dbReference>
<reference evidence="9 10" key="1">
    <citation type="journal article" date="2016" name="Nat. Commun.">
        <title>Thousands of microbial genomes shed light on interconnected biogeochemical processes in an aquifer system.</title>
        <authorList>
            <person name="Anantharaman K."/>
            <person name="Brown C.T."/>
            <person name="Hug L.A."/>
            <person name="Sharon I."/>
            <person name="Castelle C.J."/>
            <person name="Probst A.J."/>
            <person name="Thomas B.C."/>
            <person name="Singh A."/>
            <person name="Wilkins M.J."/>
            <person name="Karaoz U."/>
            <person name="Brodie E.L."/>
            <person name="Williams K.H."/>
            <person name="Hubbard S.S."/>
            <person name="Banfield J.F."/>
        </authorList>
    </citation>
    <scope>NUCLEOTIDE SEQUENCE [LARGE SCALE GENOMIC DNA]</scope>
</reference>
<dbReference type="STRING" id="1802461.A3B24_02815"/>
<evidence type="ECO:0000256" key="4">
    <source>
        <dbReference type="ARBA" id="ARBA00023002"/>
    </source>
</evidence>
<dbReference type="UniPathway" id="UPA00115">
    <property type="reaction ID" value="UER00408"/>
</dbReference>
<dbReference type="PANTHER" id="PTHR23429">
    <property type="entry name" value="GLUCOSE-6-PHOSPHATE 1-DEHYDROGENASE G6PD"/>
    <property type="match status" value="1"/>
</dbReference>
<dbReference type="PIRSF" id="PIRSF000110">
    <property type="entry name" value="G6PD"/>
    <property type="match status" value="1"/>
</dbReference>
<keyword evidence="4 6" id="KW-0560">Oxidoreductase</keyword>
<keyword evidence="5 6" id="KW-0119">Carbohydrate metabolism</keyword>
<feature type="active site" description="Proton acceptor" evidence="6">
    <location>
        <position position="238"/>
    </location>
</feature>
<feature type="domain" description="Glucose-6-phosphate dehydrogenase NAD-binding" evidence="7">
    <location>
        <begin position="10"/>
        <end position="185"/>
    </location>
</feature>
<feature type="binding site" evidence="6">
    <location>
        <position position="176"/>
    </location>
    <ligand>
        <name>substrate</name>
    </ligand>
</feature>
<dbReference type="InterPro" id="IPR022675">
    <property type="entry name" value="G6P_DH_C"/>
</dbReference>
<feature type="binding site" evidence="6">
    <location>
        <position position="233"/>
    </location>
    <ligand>
        <name>substrate</name>
    </ligand>
</feature>
<dbReference type="EC" id="1.1.1.49" evidence="6"/>
<dbReference type="HAMAP" id="MF_00966">
    <property type="entry name" value="G6PD"/>
    <property type="match status" value="1"/>
</dbReference>
<feature type="domain" description="Glucose-6-phosphate dehydrogenase C-terminal" evidence="8">
    <location>
        <begin position="187"/>
        <end position="457"/>
    </location>
</feature>
<dbReference type="GO" id="GO:0009051">
    <property type="term" value="P:pentose-phosphate shunt, oxidative branch"/>
    <property type="evidence" value="ECO:0007669"/>
    <property type="project" value="TreeGrafter"/>
</dbReference>
<comment type="caution">
    <text evidence="6">Lacks conserved residue(s) required for the propagation of feature annotation.</text>
</comment>
<comment type="similarity">
    <text evidence="6">Belongs to the glucose-6-phosphate dehydrogenase family.</text>
</comment>
<dbReference type="InterPro" id="IPR036291">
    <property type="entry name" value="NAD(P)-bd_dom_sf"/>
</dbReference>
<comment type="function">
    <text evidence="6">Catalyzes the oxidation of glucose 6-phosphate to 6-phosphogluconolactone.</text>
</comment>
<dbReference type="NCBIfam" id="TIGR00871">
    <property type="entry name" value="zwf"/>
    <property type="match status" value="1"/>
</dbReference>
<feature type="binding site" evidence="6">
    <location>
        <position position="328"/>
    </location>
    <ligand>
        <name>substrate</name>
    </ligand>
</feature>
<accession>A0A1G2RIZ6</accession>
<dbReference type="EMBL" id="MHUG01000022">
    <property type="protein sequence ID" value="OHA72816.1"/>
    <property type="molecule type" value="Genomic_DNA"/>
</dbReference>
<dbReference type="Proteomes" id="UP000176917">
    <property type="component" value="Unassembled WGS sequence"/>
</dbReference>
<dbReference type="GO" id="GO:0005829">
    <property type="term" value="C:cytosol"/>
    <property type="evidence" value="ECO:0007669"/>
    <property type="project" value="TreeGrafter"/>
</dbReference>
<feature type="binding site" evidence="6">
    <location>
        <position position="214"/>
    </location>
    <ligand>
        <name>substrate</name>
    </ligand>
</feature>
<gene>
    <name evidence="6" type="primary">zwf</name>
    <name evidence="9" type="ORF">A3B24_02815</name>
</gene>
<evidence type="ECO:0000256" key="2">
    <source>
        <dbReference type="ARBA" id="ARBA00022526"/>
    </source>
</evidence>
<organism evidence="9 10">
    <name type="scientific">Candidatus Wildermuthbacteria bacterium RIFCSPLOWO2_01_FULL_48_16</name>
    <dbReference type="NCBI Taxonomy" id="1802461"/>
    <lineage>
        <taxon>Bacteria</taxon>
        <taxon>Candidatus Wildermuthiibacteriota</taxon>
    </lineage>
</organism>
<name>A0A1G2RIZ6_9BACT</name>
<evidence type="ECO:0000259" key="7">
    <source>
        <dbReference type="Pfam" id="PF00479"/>
    </source>
</evidence>
<keyword evidence="3 6" id="KW-0521">NADP</keyword>